<dbReference type="InterPro" id="IPR026881">
    <property type="entry name" value="WYL_dom"/>
</dbReference>
<evidence type="ECO:0000259" key="2">
    <source>
        <dbReference type="Pfam" id="PF26107"/>
    </source>
</evidence>
<evidence type="ECO:0000259" key="3">
    <source>
        <dbReference type="Pfam" id="PF26109"/>
    </source>
</evidence>
<evidence type="ECO:0008006" key="6">
    <source>
        <dbReference type="Google" id="ProtNLM"/>
    </source>
</evidence>
<sequence length="360" mass="40172">MVDSANVCPRHVFIDQMLYFTGRLSRSDLVAVFGVGVATASRDIATFLGSLKDPSCVVSRGREGYWASEGYNPKFNHDPEVVLNLMTKSLVQHWVDRPNYGYDQPLTYRPLEAEVIAPITRALVIQEPVRLLYQTSGRNGLERIVVPVALFVASGFRYVRVYEIDRQRFITLKLTRVISSKLEHHMQPISVPVDEEWTREVILSIGAHSNHPSKESIERDHGLPRDGIKNFSVIAGFAGYLLAEWRVDCSGAGLLDPIQYPFALVNRHELEGVDSLAIAPGYQATHHSFTIVISGVEKITSDLEETVYKSGCSDGVLSEKDGVVSLDFNRTHISFDQAIGSVLRQLSNSGLEQLKVIFQK</sequence>
<evidence type="ECO:0000259" key="1">
    <source>
        <dbReference type="Pfam" id="PF13280"/>
    </source>
</evidence>
<dbReference type="Pfam" id="PF26107">
    <property type="entry name" value="BrxR_CTD"/>
    <property type="match status" value="1"/>
</dbReference>
<evidence type="ECO:0000313" key="4">
    <source>
        <dbReference type="EMBL" id="GAA4649796.1"/>
    </source>
</evidence>
<dbReference type="EMBL" id="BAABFL010000309">
    <property type="protein sequence ID" value="GAA4649796.1"/>
    <property type="molecule type" value="Genomic_DNA"/>
</dbReference>
<dbReference type="InterPro" id="IPR059019">
    <property type="entry name" value="WHD_CapW"/>
</dbReference>
<proteinExistence type="predicted"/>
<dbReference type="InterPro" id="IPR059020">
    <property type="entry name" value="CapW_CTD"/>
</dbReference>
<accession>A0ABP8V1I4</accession>
<dbReference type="Pfam" id="PF26109">
    <property type="entry name" value="WHD_BrxR"/>
    <property type="match status" value="1"/>
</dbReference>
<dbReference type="Pfam" id="PF13280">
    <property type="entry name" value="WYL"/>
    <property type="match status" value="1"/>
</dbReference>
<dbReference type="Proteomes" id="UP001500604">
    <property type="component" value="Unassembled WGS sequence"/>
</dbReference>
<gene>
    <name evidence="4" type="ORF">GCM10023116_20770</name>
</gene>
<feature type="domain" description="DNA-binding transcriptional repressor CapW winged helix-turn-helix" evidence="3">
    <location>
        <begin position="10"/>
        <end position="77"/>
    </location>
</feature>
<dbReference type="PROSITE" id="PS52050">
    <property type="entry name" value="WYL"/>
    <property type="match status" value="1"/>
</dbReference>
<name>A0ABP8V1I4_9GAMM</name>
<organism evidence="4 5">
    <name type="scientific">Kistimonas scapharcae</name>
    <dbReference type="NCBI Taxonomy" id="1036133"/>
    <lineage>
        <taxon>Bacteria</taxon>
        <taxon>Pseudomonadati</taxon>
        <taxon>Pseudomonadota</taxon>
        <taxon>Gammaproteobacteria</taxon>
        <taxon>Oceanospirillales</taxon>
        <taxon>Endozoicomonadaceae</taxon>
        <taxon>Kistimonas</taxon>
    </lineage>
</organism>
<keyword evidence="5" id="KW-1185">Reference proteome</keyword>
<feature type="domain" description="DNA-binding transcriptional repressor CapW C-terminal dimerisation" evidence="2">
    <location>
        <begin position="201"/>
        <end position="270"/>
    </location>
</feature>
<protein>
    <recommendedName>
        <fullName evidence="6">WYL domain-containing protein</fullName>
    </recommendedName>
</protein>
<feature type="domain" description="WYL" evidence="1">
    <location>
        <begin position="114"/>
        <end position="178"/>
    </location>
</feature>
<reference evidence="5" key="1">
    <citation type="journal article" date="2019" name="Int. J. Syst. Evol. Microbiol.">
        <title>The Global Catalogue of Microorganisms (GCM) 10K type strain sequencing project: providing services to taxonomists for standard genome sequencing and annotation.</title>
        <authorList>
            <consortium name="The Broad Institute Genomics Platform"/>
            <consortium name="The Broad Institute Genome Sequencing Center for Infectious Disease"/>
            <person name="Wu L."/>
            <person name="Ma J."/>
        </authorList>
    </citation>
    <scope>NUCLEOTIDE SEQUENCE [LARGE SCALE GENOMIC DNA]</scope>
    <source>
        <strain evidence="5">JCM 17805</strain>
    </source>
</reference>
<evidence type="ECO:0000313" key="5">
    <source>
        <dbReference type="Proteomes" id="UP001500604"/>
    </source>
</evidence>
<comment type="caution">
    <text evidence="4">The sequence shown here is derived from an EMBL/GenBank/DDBJ whole genome shotgun (WGS) entry which is preliminary data.</text>
</comment>